<organism evidence="1 2">
    <name type="scientific">Cochliobolus heterostrophus (strain C5 / ATCC 48332 / race O)</name>
    <name type="common">Southern corn leaf blight fungus</name>
    <name type="synonym">Bipolaris maydis</name>
    <dbReference type="NCBI Taxonomy" id="701091"/>
    <lineage>
        <taxon>Eukaryota</taxon>
        <taxon>Fungi</taxon>
        <taxon>Dikarya</taxon>
        <taxon>Ascomycota</taxon>
        <taxon>Pezizomycotina</taxon>
        <taxon>Dothideomycetes</taxon>
        <taxon>Pleosporomycetidae</taxon>
        <taxon>Pleosporales</taxon>
        <taxon>Pleosporineae</taxon>
        <taxon>Pleosporaceae</taxon>
        <taxon>Bipolaris</taxon>
    </lineage>
</organism>
<sequence length="52" mass="5669">MNCNSQDILMCRPKQGDGSETHRLTAGIRSYSAWGQLPLQAFAGVFGDRGNL</sequence>
<protein>
    <submittedName>
        <fullName evidence="1">Uncharacterized protein</fullName>
    </submittedName>
</protein>
<name>M2TAY5_COCH5</name>
<dbReference type="Proteomes" id="UP000016936">
    <property type="component" value="Unassembled WGS sequence"/>
</dbReference>
<keyword evidence="2" id="KW-1185">Reference proteome</keyword>
<accession>M2TAY5</accession>
<gene>
    <name evidence="1" type="ORF">COCHEDRAFT_1019742</name>
</gene>
<dbReference type="AlphaFoldDB" id="M2TAY5"/>
<reference evidence="1 2" key="1">
    <citation type="journal article" date="2012" name="PLoS Pathog.">
        <title>Diverse lifestyles and strategies of plant pathogenesis encoded in the genomes of eighteen Dothideomycetes fungi.</title>
        <authorList>
            <person name="Ohm R.A."/>
            <person name="Feau N."/>
            <person name="Henrissat B."/>
            <person name="Schoch C.L."/>
            <person name="Horwitz B.A."/>
            <person name="Barry K.W."/>
            <person name="Condon B.J."/>
            <person name="Copeland A.C."/>
            <person name="Dhillon B."/>
            <person name="Glaser F."/>
            <person name="Hesse C.N."/>
            <person name="Kosti I."/>
            <person name="LaButti K."/>
            <person name="Lindquist E.A."/>
            <person name="Lucas S."/>
            <person name="Salamov A.A."/>
            <person name="Bradshaw R.E."/>
            <person name="Ciuffetti L."/>
            <person name="Hamelin R.C."/>
            <person name="Kema G.H.J."/>
            <person name="Lawrence C."/>
            <person name="Scott J.A."/>
            <person name="Spatafora J.W."/>
            <person name="Turgeon B.G."/>
            <person name="de Wit P.J.G.M."/>
            <person name="Zhong S."/>
            <person name="Goodwin S.B."/>
            <person name="Grigoriev I.V."/>
        </authorList>
    </citation>
    <scope>NUCLEOTIDE SEQUENCE [LARGE SCALE GENOMIC DNA]</scope>
    <source>
        <strain evidence="2">C5 / ATCC 48332 / race O</strain>
    </source>
</reference>
<evidence type="ECO:0000313" key="2">
    <source>
        <dbReference type="Proteomes" id="UP000016936"/>
    </source>
</evidence>
<reference evidence="2" key="2">
    <citation type="journal article" date="2013" name="PLoS Genet.">
        <title>Comparative genome structure, secondary metabolite, and effector coding capacity across Cochliobolus pathogens.</title>
        <authorList>
            <person name="Condon B.J."/>
            <person name="Leng Y."/>
            <person name="Wu D."/>
            <person name="Bushley K.E."/>
            <person name="Ohm R.A."/>
            <person name="Otillar R."/>
            <person name="Martin J."/>
            <person name="Schackwitz W."/>
            <person name="Grimwood J."/>
            <person name="MohdZainudin N."/>
            <person name="Xue C."/>
            <person name="Wang R."/>
            <person name="Manning V.A."/>
            <person name="Dhillon B."/>
            <person name="Tu Z.J."/>
            <person name="Steffenson B.J."/>
            <person name="Salamov A."/>
            <person name="Sun H."/>
            <person name="Lowry S."/>
            <person name="LaButti K."/>
            <person name="Han J."/>
            <person name="Copeland A."/>
            <person name="Lindquist E."/>
            <person name="Barry K."/>
            <person name="Schmutz J."/>
            <person name="Baker S.E."/>
            <person name="Ciuffetti L.M."/>
            <person name="Grigoriev I.V."/>
            <person name="Zhong S."/>
            <person name="Turgeon B.G."/>
        </authorList>
    </citation>
    <scope>NUCLEOTIDE SEQUENCE [LARGE SCALE GENOMIC DNA]</scope>
    <source>
        <strain evidence="2">C5 / ATCC 48332 / race O</strain>
    </source>
</reference>
<dbReference type="HOGENOM" id="CLU_3087073_0_0_1"/>
<proteinExistence type="predicted"/>
<feature type="non-terminal residue" evidence="1">
    <location>
        <position position="1"/>
    </location>
</feature>
<dbReference type="EMBL" id="KB445571">
    <property type="protein sequence ID" value="EMD94730.1"/>
    <property type="molecule type" value="Genomic_DNA"/>
</dbReference>
<evidence type="ECO:0000313" key="1">
    <source>
        <dbReference type="EMBL" id="EMD94730.1"/>
    </source>
</evidence>